<keyword evidence="3" id="KW-0677">Repeat</keyword>
<protein>
    <submittedName>
        <fullName evidence="5">Uncharacterized protein</fullName>
    </submittedName>
</protein>
<dbReference type="GO" id="GO:0035591">
    <property type="term" value="F:signaling adaptor activity"/>
    <property type="evidence" value="ECO:0007669"/>
    <property type="project" value="InterPro"/>
</dbReference>
<evidence type="ECO:0000313" key="5">
    <source>
        <dbReference type="EnsemblMetazoa" id="MESCA000914-PA"/>
    </source>
</evidence>
<dbReference type="EMBL" id="CAQQ02187121">
    <property type="status" value="NOT_ANNOTATED_CDS"/>
    <property type="molecule type" value="Genomic_DNA"/>
</dbReference>
<sequence length="207" mass="22767">MAGSKGIYRSTGQSDFIPTRTRTPSPIVEMPLSPPPLNTQPQSPSSPRVTIIESPQTPTSPPRQKNSNSPPLPNGKIFRRNIRDIPIEVENQKEIVAAIKAECNIIPIIDNFSWPEEDQLPSDMQSILKFNAVNWIHDYQDACIEKIERFLDKSMDRQNFGSVGTLIRDIQRLHSHDSEYTGVNGGQAGGNSGQGGAMITSGRSGSD</sequence>
<dbReference type="InterPro" id="IPR039184">
    <property type="entry name" value="SARM1"/>
</dbReference>
<feature type="region of interest" description="Disordered" evidence="4">
    <location>
        <begin position="181"/>
        <end position="207"/>
    </location>
</feature>
<feature type="compositionally biased region" description="Polar residues" evidence="4">
    <location>
        <begin position="10"/>
        <end position="24"/>
    </location>
</feature>
<dbReference type="GO" id="GO:0005737">
    <property type="term" value="C:cytoplasm"/>
    <property type="evidence" value="ECO:0007669"/>
    <property type="project" value="UniProtKB-SubCell"/>
</dbReference>
<name>T1GCA4_MEGSC</name>
<dbReference type="PANTHER" id="PTHR22998:SF1">
    <property type="entry name" value="NAD(+) HYDROLASE SARM1"/>
    <property type="match status" value="1"/>
</dbReference>
<feature type="region of interest" description="Disordered" evidence="4">
    <location>
        <begin position="1"/>
        <end position="77"/>
    </location>
</feature>
<reference evidence="6" key="1">
    <citation type="submission" date="2013-02" db="EMBL/GenBank/DDBJ databases">
        <authorList>
            <person name="Hughes D."/>
        </authorList>
    </citation>
    <scope>NUCLEOTIDE SEQUENCE</scope>
    <source>
        <strain>Durham</strain>
        <strain evidence="6">NC isolate 2 -- Noor lab</strain>
    </source>
</reference>
<dbReference type="Proteomes" id="UP000015102">
    <property type="component" value="Unassembled WGS sequence"/>
</dbReference>
<dbReference type="PANTHER" id="PTHR22998">
    <property type="entry name" value="SARM1"/>
    <property type="match status" value="1"/>
</dbReference>
<evidence type="ECO:0000256" key="2">
    <source>
        <dbReference type="ARBA" id="ARBA00022490"/>
    </source>
</evidence>
<keyword evidence="6" id="KW-1185">Reference proteome</keyword>
<accession>T1GCA4</accession>
<feature type="compositionally biased region" description="Polar residues" evidence="4">
    <location>
        <begin position="39"/>
        <end position="69"/>
    </location>
</feature>
<dbReference type="EMBL" id="CAQQ02187120">
    <property type="status" value="NOT_ANNOTATED_CDS"/>
    <property type="molecule type" value="Genomic_DNA"/>
</dbReference>
<evidence type="ECO:0000256" key="1">
    <source>
        <dbReference type="ARBA" id="ARBA00004496"/>
    </source>
</evidence>
<dbReference type="EnsemblMetazoa" id="MESCA000914-RA">
    <property type="protein sequence ID" value="MESCA000914-PA"/>
    <property type="gene ID" value="MESCA000914"/>
</dbReference>
<dbReference type="HOGENOM" id="CLU_1327717_0_0_1"/>
<feature type="compositionally biased region" description="Gly residues" evidence="4">
    <location>
        <begin position="183"/>
        <end position="196"/>
    </location>
</feature>
<dbReference type="GO" id="GO:0003953">
    <property type="term" value="F:NAD+ nucleosidase activity"/>
    <property type="evidence" value="ECO:0007669"/>
    <property type="project" value="InterPro"/>
</dbReference>
<dbReference type="GO" id="GO:0030425">
    <property type="term" value="C:dendrite"/>
    <property type="evidence" value="ECO:0007669"/>
    <property type="project" value="TreeGrafter"/>
</dbReference>
<dbReference type="GO" id="GO:0048678">
    <property type="term" value="P:response to axon injury"/>
    <property type="evidence" value="ECO:0007669"/>
    <property type="project" value="InterPro"/>
</dbReference>
<evidence type="ECO:0000256" key="3">
    <source>
        <dbReference type="ARBA" id="ARBA00022737"/>
    </source>
</evidence>
<organism evidence="5 6">
    <name type="scientific">Megaselia scalaris</name>
    <name type="common">Humpbacked fly</name>
    <name type="synonym">Phora scalaris</name>
    <dbReference type="NCBI Taxonomy" id="36166"/>
    <lineage>
        <taxon>Eukaryota</taxon>
        <taxon>Metazoa</taxon>
        <taxon>Ecdysozoa</taxon>
        <taxon>Arthropoda</taxon>
        <taxon>Hexapoda</taxon>
        <taxon>Insecta</taxon>
        <taxon>Pterygota</taxon>
        <taxon>Neoptera</taxon>
        <taxon>Endopterygota</taxon>
        <taxon>Diptera</taxon>
        <taxon>Brachycera</taxon>
        <taxon>Muscomorpha</taxon>
        <taxon>Platypezoidea</taxon>
        <taxon>Phoridae</taxon>
        <taxon>Megaseliini</taxon>
        <taxon>Megaselia</taxon>
    </lineage>
</organism>
<dbReference type="STRING" id="36166.T1GCA4"/>
<keyword evidence="2" id="KW-0963">Cytoplasm</keyword>
<comment type="subcellular location">
    <subcellularLocation>
        <location evidence="1">Cytoplasm</location>
    </subcellularLocation>
</comment>
<reference evidence="5" key="2">
    <citation type="submission" date="2015-06" db="UniProtKB">
        <authorList>
            <consortium name="EnsemblMetazoa"/>
        </authorList>
    </citation>
    <scope>IDENTIFICATION</scope>
</reference>
<evidence type="ECO:0000256" key="4">
    <source>
        <dbReference type="SAM" id="MobiDB-lite"/>
    </source>
</evidence>
<dbReference type="GO" id="GO:0034128">
    <property type="term" value="P:negative regulation of MyD88-independent toll-like receptor signaling pathway"/>
    <property type="evidence" value="ECO:0007669"/>
    <property type="project" value="InterPro"/>
</dbReference>
<proteinExistence type="predicted"/>
<dbReference type="AlphaFoldDB" id="T1GCA4"/>
<evidence type="ECO:0000313" key="6">
    <source>
        <dbReference type="Proteomes" id="UP000015102"/>
    </source>
</evidence>
<dbReference type="EMBL" id="CAQQ02187122">
    <property type="status" value="NOT_ANNOTATED_CDS"/>
    <property type="molecule type" value="Genomic_DNA"/>
</dbReference>